<protein>
    <submittedName>
        <fullName evidence="3">NAD-dependent epimerase/dehydratase family protein</fullName>
    </submittedName>
</protein>
<proteinExistence type="predicted"/>
<dbReference type="SUPFAM" id="SSF51735">
    <property type="entry name" value="NAD(P)-binding Rossmann-fold domains"/>
    <property type="match status" value="1"/>
</dbReference>
<name>A0ABR9MSX0_9MICO</name>
<gene>
    <name evidence="3" type="ORF">IHE71_01980</name>
</gene>
<reference evidence="3 4" key="1">
    <citation type="submission" date="2020-10" db="EMBL/GenBank/DDBJ databases">
        <title>Myceligenerans pegani sp. nov., an endophytic actinomycete isolated from Peganum harmala L. in Xinjiang, China.</title>
        <authorList>
            <person name="Xin L."/>
        </authorList>
    </citation>
    <scope>NUCLEOTIDE SEQUENCE [LARGE SCALE GENOMIC DNA]</scope>
    <source>
        <strain evidence="3 4">TRM65318</strain>
    </source>
</reference>
<feature type="region of interest" description="Disordered" evidence="1">
    <location>
        <begin position="32"/>
        <end position="51"/>
    </location>
</feature>
<dbReference type="EMBL" id="JADAQT010000024">
    <property type="protein sequence ID" value="MBE1874474.1"/>
    <property type="molecule type" value="Genomic_DNA"/>
</dbReference>
<comment type="caution">
    <text evidence="3">The sequence shown here is derived from an EMBL/GenBank/DDBJ whole genome shotgun (WGS) entry which is preliminary data.</text>
</comment>
<evidence type="ECO:0000313" key="4">
    <source>
        <dbReference type="Proteomes" id="UP000625527"/>
    </source>
</evidence>
<dbReference type="InterPro" id="IPR001509">
    <property type="entry name" value="Epimerase_deHydtase"/>
</dbReference>
<dbReference type="Pfam" id="PF01370">
    <property type="entry name" value="Epimerase"/>
    <property type="match status" value="1"/>
</dbReference>
<accession>A0ABR9MSX0</accession>
<dbReference type="Proteomes" id="UP000625527">
    <property type="component" value="Unassembled WGS sequence"/>
</dbReference>
<organism evidence="3 4">
    <name type="scientific">Myceligenerans pegani</name>
    <dbReference type="NCBI Taxonomy" id="2776917"/>
    <lineage>
        <taxon>Bacteria</taxon>
        <taxon>Bacillati</taxon>
        <taxon>Actinomycetota</taxon>
        <taxon>Actinomycetes</taxon>
        <taxon>Micrococcales</taxon>
        <taxon>Promicromonosporaceae</taxon>
        <taxon>Myceligenerans</taxon>
    </lineage>
</organism>
<dbReference type="Gene3D" id="3.40.50.720">
    <property type="entry name" value="NAD(P)-binding Rossmann-like Domain"/>
    <property type="match status" value="1"/>
</dbReference>
<feature type="compositionally biased region" description="Basic and acidic residues" evidence="1">
    <location>
        <begin position="41"/>
        <end position="51"/>
    </location>
</feature>
<dbReference type="RefSeq" id="WP_192861043.1">
    <property type="nucleotide sequence ID" value="NZ_JADAQT010000024.1"/>
</dbReference>
<feature type="domain" description="NAD-dependent epimerase/dehydratase" evidence="2">
    <location>
        <begin position="3"/>
        <end position="77"/>
    </location>
</feature>
<keyword evidence="4" id="KW-1185">Reference proteome</keyword>
<evidence type="ECO:0000259" key="2">
    <source>
        <dbReference type="Pfam" id="PF01370"/>
    </source>
</evidence>
<sequence length="341" mass="37395">MRILVLGGSWFLGRALVSDALARGWTVTTFTRGRSGMPPEGAEHVRGDRRNQDDLARLVESGPWDATIDTSVYEPADVLAVLDALGTSAGKYALLSSVSAHRDWPHEPVEEDSPLWPSRVDAAETDPDIAAQSVPAQYGILKAGCELAAGTAPLGTLIFRPGVILGPGEYTGRMLSLFERAQRGGRWLLGGSPSDQIQPVDVRDVSRFVLNRIAIHDEGAYNVVAPREPERNYGALIDACLEVTGGTAELVWGEPEWLLEQGVREWTEIPLWRTPRGTWAVSGQKAADAGLHCRSLRETVADTWADFQEHPPVPHPRQAEHGMDPAREAELLEQYDLFRAR</sequence>
<evidence type="ECO:0000256" key="1">
    <source>
        <dbReference type="SAM" id="MobiDB-lite"/>
    </source>
</evidence>
<dbReference type="InterPro" id="IPR036291">
    <property type="entry name" value="NAD(P)-bd_dom_sf"/>
</dbReference>
<evidence type="ECO:0000313" key="3">
    <source>
        <dbReference type="EMBL" id="MBE1874474.1"/>
    </source>
</evidence>